<evidence type="ECO:0000256" key="3">
    <source>
        <dbReference type="PROSITE-ProRule" id="PRU00284"/>
    </source>
</evidence>
<dbReference type="SUPFAM" id="SSF58104">
    <property type="entry name" value="Methyl-accepting chemotaxis protein (MCP) signaling domain"/>
    <property type="match status" value="1"/>
</dbReference>
<feature type="domain" description="Methyl-accepting transducer" evidence="5">
    <location>
        <begin position="218"/>
        <end position="440"/>
    </location>
</feature>
<keyword evidence="4" id="KW-1133">Transmembrane helix</keyword>
<dbReference type="GO" id="GO:0006935">
    <property type="term" value="P:chemotaxis"/>
    <property type="evidence" value="ECO:0007669"/>
    <property type="project" value="UniProtKB-KW"/>
</dbReference>
<dbReference type="PATRIC" id="fig|1307761.3.peg.3393"/>
<feature type="transmembrane region" description="Helical" evidence="4">
    <location>
        <begin position="94"/>
        <end position="117"/>
    </location>
</feature>
<dbReference type="InterPro" id="IPR051310">
    <property type="entry name" value="MCP_chemotaxis"/>
</dbReference>
<dbReference type="Pfam" id="PF00015">
    <property type="entry name" value="MCPsignal"/>
    <property type="match status" value="1"/>
</dbReference>
<gene>
    <name evidence="6" type="ORF">L21SP2_3404</name>
</gene>
<dbReference type="PROSITE" id="PS50111">
    <property type="entry name" value="CHEMOTAXIS_TRANSDUC_2"/>
    <property type="match status" value="1"/>
</dbReference>
<sequence length="508" mass="55790">MTALMSLIHIISGNFSNLTSSLPALIVSVGAIFLLPRKIYRSLSTIYLFLLALTPFTVMLVQTYESIRDIYMYIVFAAPILVLSLVIGYARFQLYVVAAVQFIFGILYLVLTVLPNFRGEISVLVNSVVFAVIFYVLILVLSEIALRIEMNIMSILLANEERGRNRVQRMNSLLESAGDSLAIGERLERIASDGAENARGISHSTTEAEQQLDQLLERVKASDVEQNRLSEGGEKVSREMERQTEAVNRSIAAVEEMTASLREISRNAQEKSKLTHELTESAGKTSRSFSSTMEILNRLNETSASVLQVIGVIEEIGERTSLLAMNAAIQASHAGEAGRGFGVVAQEIRKLSVETNDNSRKVRELLTENDDEIRNVIESSRENASLFEGIHRNITEVNQALVEIISAMGEVDQGTREIQEITGDLQSIQNSVSRAVDEINQAISGSSSAFLEIAGSTESAERSLKEISSKTETVLEHADQLLELGKENAAGIDAIRSNISELDESESG</sequence>
<dbReference type="SMART" id="SM00283">
    <property type="entry name" value="MA"/>
    <property type="match status" value="1"/>
</dbReference>
<dbReference type="Gene3D" id="1.10.287.950">
    <property type="entry name" value="Methyl-accepting chemotaxis protein"/>
    <property type="match status" value="1"/>
</dbReference>
<evidence type="ECO:0000313" key="7">
    <source>
        <dbReference type="Proteomes" id="UP000018680"/>
    </source>
</evidence>
<dbReference type="EMBL" id="CP006939">
    <property type="protein sequence ID" value="AHC16742.1"/>
    <property type="molecule type" value="Genomic_DNA"/>
</dbReference>
<dbReference type="eggNOG" id="COG0840">
    <property type="taxonomic scope" value="Bacteria"/>
</dbReference>
<evidence type="ECO:0000313" key="6">
    <source>
        <dbReference type="EMBL" id="AHC16742.1"/>
    </source>
</evidence>
<keyword evidence="4" id="KW-0812">Transmembrane</keyword>
<dbReference type="PANTHER" id="PTHR43531:SF11">
    <property type="entry name" value="METHYL-ACCEPTING CHEMOTAXIS PROTEIN 3"/>
    <property type="match status" value="1"/>
</dbReference>
<accession>V5WLG7</accession>
<feature type="transmembrane region" description="Helical" evidence="4">
    <location>
        <begin position="46"/>
        <end position="64"/>
    </location>
</feature>
<name>V5WLG7_9SPIO</name>
<keyword evidence="7" id="KW-1185">Reference proteome</keyword>
<dbReference type="PANTHER" id="PTHR43531">
    <property type="entry name" value="PROTEIN ICFG"/>
    <property type="match status" value="1"/>
</dbReference>
<dbReference type="GO" id="GO:0007165">
    <property type="term" value="P:signal transduction"/>
    <property type="evidence" value="ECO:0007669"/>
    <property type="project" value="UniProtKB-KW"/>
</dbReference>
<feature type="transmembrane region" description="Helical" evidence="4">
    <location>
        <begin position="15"/>
        <end position="34"/>
    </location>
</feature>
<feature type="transmembrane region" description="Helical" evidence="4">
    <location>
        <begin position="123"/>
        <end position="146"/>
    </location>
</feature>
<evidence type="ECO:0000259" key="5">
    <source>
        <dbReference type="PROSITE" id="PS50111"/>
    </source>
</evidence>
<evidence type="ECO:0000256" key="4">
    <source>
        <dbReference type="SAM" id="Phobius"/>
    </source>
</evidence>
<feature type="transmembrane region" description="Helical" evidence="4">
    <location>
        <begin position="70"/>
        <end position="87"/>
    </location>
</feature>
<comment type="similarity">
    <text evidence="2">Belongs to the methyl-accepting chemotaxis (MCP) protein family.</text>
</comment>
<dbReference type="GO" id="GO:0016020">
    <property type="term" value="C:membrane"/>
    <property type="evidence" value="ECO:0007669"/>
    <property type="project" value="InterPro"/>
</dbReference>
<keyword evidence="4" id="KW-0472">Membrane</keyword>
<proteinExistence type="inferred from homology"/>
<dbReference type="Proteomes" id="UP000018680">
    <property type="component" value="Chromosome"/>
</dbReference>
<keyword evidence="1" id="KW-0145">Chemotaxis</keyword>
<evidence type="ECO:0000256" key="2">
    <source>
        <dbReference type="ARBA" id="ARBA00029447"/>
    </source>
</evidence>
<dbReference type="KEGG" id="slr:L21SP2_3404"/>
<evidence type="ECO:0000256" key="1">
    <source>
        <dbReference type="ARBA" id="ARBA00022500"/>
    </source>
</evidence>
<dbReference type="HOGENOM" id="CLU_037747_0_0_12"/>
<dbReference type="InterPro" id="IPR004089">
    <property type="entry name" value="MCPsignal_dom"/>
</dbReference>
<dbReference type="AlphaFoldDB" id="V5WLG7"/>
<keyword evidence="3" id="KW-0807">Transducer</keyword>
<protein>
    <recommendedName>
        <fullName evidence="5">Methyl-accepting transducer domain-containing protein</fullName>
    </recommendedName>
</protein>
<dbReference type="STRING" id="1307761.L21SP2_3404"/>
<dbReference type="OrthoDB" id="369592at2"/>
<reference evidence="6 7" key="1">
    <citation type="journal article" date="2015" name="Stand. Genomic Sci.">
        <title>Complete genome sequence and description of Salinispira pacifica gen. nov., sp. nov., a novel spirochaete isolated form a hypersaline microbial mat.</title>
        <authorList>
            <person name="Ben Hania W."/>
            <person name="Joseph M."/>
            <person name="Schumann P."/>
            <person name="Bunk B."/>
            <person name="Fiebig A."/>
            <person name="Sproer C."/>
            <person name="Klenk H.P."/>
            <person name="Fardeau M.L."/>
            <person name="Spring S."/>
        </authorList>
    </citation>
    <scope>NUCLEOTIDE SEQUENCE [LARGE SCALE GENOMIC DNA]</scope>
    <source>
        <strain evidence="6 7">L21-RPul-D2</strain>
    </source>
</reference>
<organism evidence="6 7">
    <name type="scientific">Salinispira pacifica</name>
    <dbReference type="NCBI Taxonomy" id="1307761"/>
    <lineage>
        <taxon>Bacteria</taxon>
        <taxon>Pseudomonadati</taxon>
        <taxon>Spirochaetota</taxon>
        <taxon>Spirochaetia</taxon>
        <taxon>Spirochaetales</taxon>
        <taxon>Spirochaetaceae</taxon>
        <taxon>Salinispira</taxon>
    </lineage>
</organism>